<evidence type="ECO:0000256" key="4">
    <source>
        <dbReference type="ARBA" id="ARBA00023136"/>
    </source>
</evidence>
<dbReference type="Pfam" id="PF00528">
    <property type="entry name" value="BPD_transp_1"/>
    <property type="match status" value="1"/>
</dbReference>
<feature type="transmembrane region" description="Helical" evidence="5">
    <location>
        <begin position="214"/>
        <end position="236"/>
    </location>
</feature>
<dbReference type="EMBL" id="BAAAYK010000038">
    <property type="protein sequence ID" value="GAA3356875.1"/>
    <property type="molecule type" value="Genomic_DNA"/>
</dbReference>
<gene>
    <name evidence="7" type="ORF">GCM10020366_22590</name>
</gene>
<organism evidence="7 8">
    <name type="scientific">Saccharopolyspora gregorii</name>
    <dbReference type="NCBI Taxonomy" id="33914"/>
    <lineage>
        <taxon>Bacteria</taxon>
        <taxon>Bacillati</taxon>
        <taxon>Actinomycetota</taxon>
        <taxon>Actinomycetes</taxon>
        <taxon>Pseudonocardiales</taxon>
        <taxon>Pseudonocardiaceae</taxon>
        <taxon>Saccharopolyspora</taxon>
    </lineage>
</organism>
<evidence type="ECO:0000313" key="8">
    <source>
        <dbReference type="Proteomes" id="UP001500483"/>
    </source>
</evidence>
<keyword evidence="5" id="KW-0813">Transport</keyword>
<dbReference type="SUPFAM" id="SSF161098">
    <property type="entry name" value="MetI-like"/>
    <property type="match status" value="1"/>
</dbReference>
<keyword evidence="4 5" id="KW-0472">Membrane</keyword>
<sequence length="307" mass="32328">MTATEPVTPPERDAARLVRARRRAAAGESWRVFRADRGGLVGLVLLVLIAALALLAPLLTDQTGLDVTKVTGEALQPPSGSAWLGTDESGRSVLLLTWWGARVSLLVGLAAAVLSVVIGTVVGVLAAHFGGWTDALLMRFTDFFLVLPALVLAIALSTVLSRGLGTIVLAIGVTSWPTTARLVRAQTLTVEARPYIERAQVLGGGNRHVIGRHVLPAVLPLVFANTTLSVASAIIMESTLSFLGLGDPSRVSWGSMLKSAMDTGAVTGGAWWYLLPPGVGIVLVVLSFTLCGRAMEAVFNPRLRGNR</sequence>
<dbReference type="PROSITE" id="PS50928">
    <property type="entry name" value="ABC_TM1"/>
    <property type="match status" value="1"/>
</dbReference>
<dbReference type="Pfam" id="PF12911">
    <property type="entry name" value="OppC_N"/>
    <property type="match status" value="1"/>
</dbReference>
<dbReference type="Gene3D" id="1.10.3720.10">
    <property type="entry name" value="MetI-like"/>
    <property type="match status" value="1"/>
</dbReference>
<reference evidence="8" key="1">
    <citation type="journal article" date="2019" name="Int. J. Syst. Evol. Microbiol.">
        <title>The Global Catalogue of Microorganisms (GCM) 10K type strain sequencing project: providing services to taxonomists for standard genome sequencing and annotation.</title>
        <authorList>
            <consortium name="The Broad Institute Genomics Platform"/>
            <consortium name="The Broad Institute Genome Sequencing Center for Infectious Disease"/>
            <person name="Wu L."/>
            <person name="Ma J."/>
        </authorList>
    </citation>
    <scope>NUCLEOTIDE SEQUENCE [LARGE SCALE GENOMIC DNA]</scope>
    <source>
        <strain evidence="8">JCM 9687</strain>
    </source>
</reference>
<feature type="transmembrane region" description="Helical" evidence="5">
    <location>
        <begin position="103"/>
        <end position="129"/>
    </location>
</feature>
<accession>A0ABP6RP32</accession>
<feature type="transmembrane region" description="Helical" evidence="5">
    <location>
        <begin position="270"/>
        <end position="292"/>
    </location>
</feature>
<evidence type="ECO:0000259" key="6">
    <source>
        <dbReference type="PROSITE" id="PS50928"/>
    </source>
</evidence>
<dbReference type="RefSeq" id="WP_224957647.1">
    <property type="nucleotide sequence ID" value="NZ_BAAAYK010000038.1"/>
</dbReference>
<dbReference type="Proteomes" id="UP001500483">
    <property type="component" value="Unassembled WGS sequence"/>
</dbReference>
<evidence type="ECO:0000313" key="7">
    <source>
        <dbReference type="EMBL" id="GAA3356875.1"/>
    </source>
</evidence>
<comment type="caution">
    <text evidence="7">The sequence shown here is derived from an EMBL/GenBank/DDBJ whole genome shotgun (WGS) entry which is preliminary data.</text>
</comment>
<evidence type="ECO:0000256" key="2">
    <source>
        <dbReference type="ARBA" id="ARBA00022692"/>
    </source>
</evidence>
<evidence type="ECO:0000256" key="5">
    <source>
        <dbReference type="RuleBase" id="RU363032"/>
    </source>
</evidence>
<feature type="domain" description="ABC transmembrane type-1" evidence="6">
    <location>
        <begin position="101"/>
        <end position="292"/>
    </location>
</feature>
<dbReference type="PANTHER" id="PTHR43839:SF1">
    <property type="entry name" value="OPPC IN A BINDING PROTEIN-DEPENDENT TRANSPORT SYSTEM"/>
    <property type="match status" value="1"/>
</dbReference>
<protein>
    <submittedName>
        <fullName evidence="7">ABC transporter permease</fullName>
    </submittedName>
</protein>
<keyword evidence="8" id="KW-1185">Reference proteome</keyword>
<dbReference type="CDD" id="cd06261">
    <property type="entry name" value="TM_PBP2"/>
    <property type="match status" value="1"/>
</dbReference>
<comment type="subcellular location">
    <subcellularLocation>
        <location evidence="5">Cell membrane</location>
        <topology evidence="5">Multi-pass membrane protein</topology>
    </subcellularLocation>
    <subcellularLocation>
        <location evidence="1">Membrane</location>
        <topology evidence="1">Multi-pass membrane protein</topology>
    </subcellularLocation>
</comment>
<comment type="similarity">
    <text evidence="5">Belongs to the binding-protein-dependent transport system permease family.</text>
</comment>
<feature type="transmembrane region" description="Helical" evidence="5">
    <location>
        <begin position="136"/>
        <end position="157"/>
    </location>
</feature>
<keyword evidence="3 5" id="KW-1133">Transmembrane helix</keyword>
<evidence type="ECO:0000256" key="3">
    <source>
        <dbReference type="ARBA" id="ARBA00022989"/>
    </source>
</evidence>
<dbReference type="InterPro" id="IPR035906">
    <property type="entry name" value="MetI-like_sf"/>
</dbReference>
<dbReference type="InterPro" id="IPR000515">
    <property type="entry name" value="MetI-like"/>
</dbReference>
<name>A0ABP6RP32_9PSEU</name>
<keyword evidence="2 5" id="KW-0812">Transmembrane</keyword>
<evidence type="ECO:0000256" key="1">
    <source>
        <dbReference type="ARBA" id="ARBA00004141"/>
    </source>
</evidence>
<feature type="transmembrane region" description="Helical" evidence="5">
    <location>
        <begin position="40"/>
        <end position="59"/>
    </location>
</feature>
<proteinExistence type="inferred from homology"/>
<dbReference type="PANTHER" id="PTHR43839">
    <property type="entry name" value="OPPC IN A BINDING PROTEIN-DEPENDENT TRANSPORT SYSTEM"/>
    <property type="match status" value="1"/>
</dbReference>
<dbReference type="InterPro" id="IPR025966">
    <property type="entry name" value="OppC_N"/>
</dbReference>